<reference evidence="6 7" key="1">
    <citation type="journal article" date="2018" name="New Phytol.">
        <title>Phylogenomics of Endogonaceae and evolution of mycorrhizas within Mucoromycota.</title>
        <authorList>
            <person name="Chang Y."/>
            <person name="Desiro A."/>
            <person name="Na H."/>
            <person name="Sandor L."/>
            <person name="Lipzen A."/>
            <person name="Clum A."/>
            <person name="Barry K."/>
            <person name="Grigoriev I.V."/>
            <person name="Martin F.M."/>
            <person name="Stajich J.E."/>
            <person name="Smith M.E."/>
            <person name="Bonito G."/>
            <person name="Spatafora J.W."/>
        </authorList>
    </citation>
    <scope>NUCLEOTIDE SEQUENCE [LARGE SCALE GENOMIC DNA]</scope>
    <source>
        <strain evidence="6 7">GMNB39</strain>
    </source>
</reference>
<gene>
    <name evidence="6" type="ORF">BC936DRAFT_149095</name>
</gene>
<dbReference type="Gene3D" id="3.40.50.150">
    <property type="entry name" value="Vaccinia Virus protein VP39"/>
    <property type="match status" value="1"/>
</dbReference>
<evidence type="ECO:0000313" key="7">
    <source>
        <dbReference type="Proteomes" id="UP000268093"/>
    </source>
</evidence>
<dbReference type="PRINTS" id="PR00105">
    <property type="entry name" value="C5METTRFRASE"/>
</dbReference>
<dbReference type="PROSITE" id="PS51679">
    <property type="entry name" value="SAM_MT_C5"/>
    <property type="match status" value="1"/>
</dbReference>
<evidence type="ECO:0000256" key="3">
    <source>
        <dbReference type="ARBA" id="ARBA00022691"/>
    </source>
</evidence>
<dbReference type="SUPFAM" id="SSF53335">
    <property type="entry name" value="S-adenosyl-L-methionine-dependent methyltransferases"/>
    <property type="match status" value="1"/>
</dbReference>
<name>A0A433D1J7_9FUNG</name>
<accession>A0A433D1J7</accession>
<dbReference type="GO" id="GO:0005634">
    <property type="term" value="C:nucleus"/>
    <property type="evidence" value="ECO:0007669"/>
    <property type="project" value="TreeGrafter"/>
</dbReference>
<comment type="similarity">
    <text evidence="4">Belongs to the class I-like SAM-binding methyltransferase superfamily. C5-methyltransferase family.</text>
</comment>
<feature type="active site" evidence="4">
    <location>
        <position position="93"/>
    </location>
</feature>
<dbReference type="Proteomes" id="UP000268093">
    <property type="component" value="Unassembled WGS sequence"/>
</dbReference>
<evidence type="ECO:0000313" key="6">
    <source>
        <dbReference type="EMBL" id="RUP44715.1"/>
    </source>
</evidence>
<dbReference type="Pfam" id="PF00145">
    <property type="entry name" value="DNA_methylase"/>
    <property type="match status" value="1"/>
</dbReference>
<dbReference type="PANTHER" id="PTHR46098:SF1">
    <property type="entry name" value="TRNA (CYTOSINE(38)-C(5))-METHYLTRANSFERASE"/>
    <property type="match status" value="1"/>
</dbReference>
<dbReference type="PANTHER" id="PTHR46098">
    <property type="entry name" value="TRNA (CYTOSINE(38)-C(5))-METHYLTRANSFERASE"/>
    <property type="match status" value="1"/>
</dbReference>
<dbReference type="GO" id="GO:0032259">
    <property type="term" value="P:methylation"/>
    <property type="evidence" value="ECO:0007669"/>
    <property type="project" value="UniProtKB-KW"/>
</dbReference>
<feature type="compositionally biased region" description="Pro residues" evidence="5">
    <location>
        <begin position="318"/>
        <end position="330"/>
    </location>
</feature>
<protein>
    <submittedName>
        <fullName evidence="6">S-adenosyl-L-methionine-dependent methyltransferase</fullName>
    </submittedName>
</protein>
<keyword evidence="7" id="KW-1185">Reference proteome</keyword>
<dbReference type="InterPro" id="IPR001525">
    <property type="entry name" value="C5_MeTfrase"/>
</dbReference>
<sequence>MAKVVQERRPIRALEFFSGIGGLHYGFHLSGVLGEVVSSFDVNTVGNEVYRHNFNKDPNNVSILFSQFTSIDTLSAKDIDRYQANCWLMSPPCQPYTRGGKMLDDQDPRAKALLHLIDILPKLSQPPEYIFLENVLNFETSRSRIILLTQLDSLSYTVHECLLSPLQFGIANDRLRYYLMARRRSAGPSADPTTKYSERAMVHTRWPFEGEEVSYEPVELARVLEQGVDEMEEFRVPEKDLLKSFDFRFDIVRQTDRRTSAFTKAYGSRHFYKAGSILQTKQIDVTSYDFTNPSTLIPLGLRFFTPLEVARLHAFPVPPFGAQPDPPSEPEQPAEPRSFRQPTSPPYLEFPPTVTTIQRHRLLGNSLNCWVVGELLRCVLFKMKSEEVNEW</sequence>
<keyword evidence="3 4" id="KW-0949">S-adenosyl-L-methionine</keyword>
<feature type="region of interest" description="Disordered" evidence="5">
    <location>
        <begin position="318"/>
        <end position="350"/>
    </location>
</feature>
<proteinExistence type="inferred from homology"/>
<keyword evidence="2 4" id="KW-0808">Transferase</keyword>
<evidence type="ECO:0000256" key="4">
    <source>
        <dbReference type="PROSITE-ProRule" id="PRU01016"/>
    </source>
</evidence>
<dbReference type="InterPro" id="IPR029063">
    <property type="entry name" value="SAM-dependent_MTases_sf"/>
</dbReference>
<dbReference type="EMBL" id="RBNI01008439">
    <property type="protein sequence ID" value="RUP44715.1"/>
    <property type="molecule type" value="Genomic_DNA"/>
</dbReference>
<comment type="caution">
    <text evidence="6">The sequence shown here is derived from an EMBL/GenBank/DDBJ whole genome shotgun (WGS) entry which is preliminary data.</text>
</comment>
<organism evidence="6 7">
    <name type="scientific">Jimgerdemannia flammicorona</name>
    <dbReference type="NCBI Taxonomy" id="994334"/>
    <lineage>
        <taxon>Eukaryota</taxon>
        <taxon>Fungi</taxon>
        <taxon>Fungi incertae sedis</taxon>
        <taxon>Mucoromycota</taxon>
        <taxon>Mucoromycotina</taxon>
        <taxon>Endogonomycetes</taxon>
        <taxon>Endogonales</taxon>
        <taxon>Endogonaceae</taxon>
        <taxon>Jimgerdemannia</taxon>
    </lineage>
</organism>
<dbReference type="AlphaFoldDB" id="A0A433D1J7"/>
<evidence type="ECO:0000256" key="2">
    <source>
        <dbReference type="ARBA" id="ARBA00022679"/>
    </source>
</evidence>
<dbReference type="OrthoDB" id="414133at2759"/>
<keyword evidence="1 4" id="KW-0489">Methyltransferase</keyword>
<dbReference type="GO" id="GO:0008168">
    <property type="term" value="F:methyltransferase activity"/>
    <property type="evidence" value="ECO:0007669"/>
    <property type="project" value="UniProtKB-KW"/>
</dbReference>
<dbReference type="InterPro" id="IPR050750">
    <property type="entry name" value="C5-MTase"/>
</dbReference>
<evidence type="ECO:0000256" key="1">
    <source>
        <dbReference type="ARBA" id="ARBA00022603"/>
    </source>
</evidence>
<dbReference type="Gene3D" id="3.90.120.10">
    <property type="entry name" value="DNA Methylase, subunit A, domain 2"/>
    <property type="match status" value="1"/>
</dbReference>
<evidence type="ECO:0000256" key="5">
    <source>
        <dbReference type="SAM" id="MobiDB-lite"/>
    </source>
</evidence>